<keyword evidence="2 3" id="KW-0548">Nucleotidyltransferase</keyword>
<dbReference type="GO" id="GO:0050518">
    <property type="term" value="F:2-C-methyl-D-erythritol 4-phosphate cytidylyltransferase activity"/>
    <property type="evidence" value="ECO:0007669"/>
    <property type="project" value="UniProtKB-UniRule"/>
</dbReference>
<dbReference type="SUPFAM" id="SSF53448">
    <property type="entry name" value="Nucleotide-diphospho-sugar transferases"/>
    <property type="match status" value="1"/>
</dbReference>
<dbReference type="PANTHER" id="PTHR32125">
    <property type="entry name" value="2-C-METHYL-D-ERYTHRITOL 4-PHOSPHATE CYTIDYLYLTRANSFERASE, CHLOROPLASTIC"/>
    <property type="match status" value="1"/>
</dbReference>
<dbReference type="Gene3D" id="3.90.550.10">
    <property type="entry name" value="Spore Coat Polysaccharide Biosynthesis Protein SpsA, Chain A"/>
    <property type="match status" value="1"/>
</dbReference>
<comment type="caution">
    <text evidence="4">The sequence shown here is derived from an EMBL/GenBank/DDBJ whole genome shotgun (WGS) entry which is preliminary data.</text>
</comment>
<comment type="catalytic activity">
    <reaction evidence="3">
        <text>2-C-methyl-D-erythritol 4-phosphate + CTP + H(+) = 4-CDP-2-C-methyl-D-erythritol + diphosphate</text>
        <dbReference type="Rhea" id="RHEA:13429"/>
        <dbReference type="ChEBI" id="CHEBI:15378"/>
        <dbReference type="ChEBI" id="CHEBI:33019"/>
        <dbReference type="ChEBI" id="CHEBI:37563"/>
        <dbReference type="ChEBI" id="CHEBI:57823"/>
        <dbReference type="ChEBI" id="CHEBI:58262"/>
        <dbReference type="EC" id="2.7.7.60"/>
    </reaction>
</comment>
<evidence type="ECO:0000313" key="4">
    <source>
        <dbReference type="EMBL" id="TKJ43965.1"/>
    </source>
</evidence>
<comment type="pathway">
    <text evidence="3">Isoprenoid biosynthesis; isopentenyl diphosphate biosynthesis via DXP pathway; isopentenyl diphosphate from 1-deoxy-D-xylulose 5-phosphate: step 2/6.</text>
</comment>
<dbReference type="AlphaFoldDB" id="A0A532V9U0"/>
<keyword evidence="3" id="KW-0414">Isoprene biosynthesis</keyword>
<sequence>MRFGLILAAGRGGRFGSPKQRMMLSGHPLALWSILAFEQCSEVDLIVMVTDEGNVEFFEHEIKQRGIEKVEAVIPGGAKRLDSLKAGLKVLPPQGFVAVHDGARPFVRAEEIAKGFHVVQSKGPAIYAIPATDTLKQVKDNLVVETIPRECVYQAQTPQFFGLPILREALAKAEAEGFIGTDEASYVERLGERIHIIPGRAENLKVTFRRDLELAEELLAAGTCP</sequence>
<dbReference type="InterPro" id="IPR034683">
    <property type="entry name" value="IspD/TarI"/>
</dbReference>
<dbReference type="UniPathway" id="UPA00056">
    <property type="reaction ID" value="UER00093"/>
</dbReference>
<name>A0A532V9U0_UNCT6</name>
<dbReference type="PANTHER" id="PTHR32125:SF4">
    <property type="entry name" value="2-C-METHYL-D-ERYTHRITOL 4-PHOSPHATE CYTIDYLYLTRANSFERASE, CHLOROPLASTIC"/>
    <property type="match status" value="1"/>
</dbReference>
<dbReference type="FunFam" id="3.90.550.10:FF:000003">
    <property type="entry name" value="2-C-methyl-D-erythritol 4-phosphate cytidylyltransferase"/>
    <property type="match status" value="1"/>
</dbReference>
<evidence type="ECO:0000313" key="5">
    <source>
        <dbReference type="Proteomes" id="UP000317778"/>
    </source>
</evidence>
<protein>
    <recommendedName>
        <fullName evidence="3">2-C-methyl-D-erythritol 4-phosphate cytidylyltransferase</fullName>
        <ecNumber evidence="3">2.7.7.60</ecNumber>
    </recommendedName>
    <alternativeName>
        <fullName evidence="3">4-diphosphocytidyl-2C-methyl-D-erythritol synthase</fullName>
    </alternativeName>
    <alternativeName>
        <fullName evidence="3">MEP cytidylyltransferase</fullName>
        <shortName evidence="3">MCT</shortName>
    </alternativeName>
</protein>
<organism evidence="4 5">
    <name type="scientific">candidate division TA06 bacterium B3_TA06</name>
    <dbReference type="NCBI Taxonomy" id="2012487"/>
    <lineage>
        <taxon>Bacteria</taxon>
        <taxon>Bacteria division TA06</taxon>
    </lineage>
</organism>
<dbReference type="Pfam" id="PF01128">
    <property type="entry name" value="IspD"/>
    <property type="match status" value="1"/>
</dbReference>
<feature type="site" description="Positions MEP for the nucleophilic attack" evidence="3">
    <location>
        <position position="149"/>
    </location>
</feature>
<dbReference type="CDD" id="cd02516">
    <property type="entry name" value="CDP-ME_synthetase"/>
    <property type="match status" value="1"/>
</dbReference>
<dbReference type="EMBL" id="NJBO01000002">
    <property type="protein sequence ID" value="TKJ43965.1"/>
    <property type="molecule type" value="Genomic_DNA"/>
</dbReference>
<keyword evidence="1 3" id="KW-0808">Transferase</keyword>
<dbReference type="GO" id="GO:0019288">
    <property type="term" value="P:isopentenyl diphosphate biosynthetic process, methylerythritol 4-phosphate pathway"/>
    <property type="evidence" value="ECO:0007669"/>
    <property type="project" value="UniProtKB-UniRule"/>
</dbReference>
<dbReference type="InterPro" id="IPR029044">
    <property type="entry name" value="Nucleotide-diphossugar_trans"/>
</dbReference>
<proteinExistence type="inferred from homology"/>
<evidence type="ECO:0000256" key="2">
    <source>
        <dbReference type="ARBA" id="ARBA00022695"/>
    </source>
</evidence>
<evidence type="ECO:0000256" key="1">
    <source>
        <dbReference type="ARBA" id="ARBA00022679"/>
    </source>
</evidence>
<comment type="function">
    <text evidence="3">Catalyzes the formation of 4-diphosphocytidyl-2-C-methyl-D-erythritol from CTP and 2-C-methyl-D-erythritol 4-phosphate (MEP).</text>
</comment>
<comment type="similarity">
    <text evidence="3">Belongs to the IspD/TarI cytidylyltransferase family. IspD subfamily.</text>
</comment>
<dbReference type="InterPro" id="IPR050088">
    <property type="entry name" value="IspD/TarI_cytidylyltransf_bact"/>
</dbReference>
<accession>A0A532V9U0</accession>
<dbReference type="EC" id="2.7.7.60" evidence="3"/>
<feature type="site" description="Positions MEP for the nucleophilic attack" evidence="3">
    <location>
        <position position="205"/>
    </location>
</feature>
<gene>
    <name evidence="3 4" type="primary">ispD</name>
    <name evidence="4" type="ORF">CEE36_02270</name>
</gene>
<dbReference type="InterPro" id="IPR001228">
    <property type="entry name" value="IspD"/>
</dbReference>
<reference evidence="4 5" key="1">
    <citation type="submission" date="2017-06" db="EMBL/GenBank/DDBJ databases">
        <title>Novel microbial phyla capable of carbon fixation and sulfur reduction in deep-sea sediments.</title>
        <authorList>
            <person name="Huang J."/>
            <person name="Baker B."/>
            <person name="Wang Y."/>
        </authorList>
    </citation>
    <scope>NUCLEOTIDE SEQUENCE [LARGE SCALE GENOMIC DNA]</scope>
    <source>
        <strain evidence="4">B3_TA06</strain>
    </source>
</reference>
<dbReference type="Proteomes" id="UP000317778">
    <property type="component" value="Unassembled WGS sequence"/>
</dbReference>
<feature type="site" description="Transition state stabilizer" evidence="3">
    <location>
        <position position="19"/>
    </location>
</feature>
<evidence type="ECO:0000256" key="3">
    <source>
        <dbReference type="HAMAP-Rule" id="MF_00108"/>
    </source>
</evidence>
<dbReference type="NCBIfam" id="TIGR00453">
    <property type="entry name" value="ispD"/>
    <property type="match status" value="1"/>
</dbReference>
<dbReference type="HAMAP" id="MF_00108">
    <property type="entry name" value="IspD"/>
    <property type="match status" value="1"/>
</dbReference>
<feature type="site" description="Transition state stabilizer" evidence="3">
    <location>
        <position position="14"/>
    </location>
</feature>